<evidence type="ECO:0000313" key="2">
    <source>
        <dbReference type="Proteomes" id="UP001234297"/>
    </source>
</evidence>
<gene>
    <name evidence="1" type="ORF">MRB53_010063</name>
</gene>
<dbReference type="EMBL" id="CM056811">
    <property type="protein sequence ID" value="KAJ8635796.1"/>
    <property type="molecule type" value="Genomic_DNA"/>
</dbReference>
<comment type="caution">
    <text evidence="1">The sequence shown here is derived from an EMBL/GenBank/DDBJ whole genome shotgun (WGS) entry which is preliminary data.</text>
</comment>
<accession>A0ACC2LRY7</accession>
<keyword evidence="2" id="KW-1185">Reference proteome</keyword>
<proteinExistence type="predicted"/>
<sequence length="212" mass="23930">MVLISTQHDETVTNDEIAAALKKHVIKPVILDKYLGEKTIFHLNPSGHFVIGGPHGDAGITGRKIITGRTLLGLGFRSSSGRVRLLVLSLPKMADPPFPNEESQTIWCLLFSVTETEEDRRQGRRGLVPSYVRVQEMQQPLSPLAAMDPTLKKHKVDENGVATFESTSQLTPNDTYEILEPVITTEQLLEILRNTAIRHHRRHRCLSQYHRR</sequence>
<evidence type="ECO:0000313" key="1">
    <source>
        <dbReference type="EMBL" id="KAJ8635796.1"/>
    </source>
</evidence>
<reference evidence="1 2" key="1">
    <citation type="journal article" date="2022" name="Hortic Res">
        <title>A haplotype resolved chromosomal level avocado genome allows analysis of novel avocado genes.</title>
        <authorList>
            <person name="Nath O."/>
            <person name="Fletcher S.J."/>
            <person name="Hayward A."/>
            <person name="Shaw L.M."/>
            <person name="Masouleh A.K."/>
            <person name="Furtado A."/>
            <person name="Henry R.J."/>
            <person name="Mitter N."/>
        </authorList>
    </citation>
    <scope>NUCLEOTIDE SEQUENCE [LARGE SCALE GENOMIC DNA]</scope>
    <source>
        <strain evidence="2">cv. Hass</strain>
    </source>
</reference>
<protein>
    <submittedName>
        <fullName evidence="1">Uncharacterized protein</fullName>
    </submittedName>
</protein>
<dbReference type="Proteomes" id="UP001234297">
    <property type="component" value="Chromosome 3"/>
</dbReference>
<name>A0ACC2LRY7_PERAE</name>
<organism evidence="1 2">
    <name type="scientific">Persea americana</name>
    <name type="common">Avocado</name>
    <dbReference type="NCBI Taxonomy" id="3435"/>
    <lineage>
        <taxon>Eukaryota</taxon>
        <taxon>Viridiplantae</taxon>
        <taxon>Streptophyta</taxon>
        <taxon>Embryophyta</taxon>
        <taxon>Tracheophyta</taxon>
        <taxon>Spermatophyta</taxon>
        <taxon>Magnoliopsida</taxon>
        <taxon>Magnoliidae</taxon>
        <taxon>Laurales</taxon>
        <taxon>Lauraceae</taxon>
        <taxon>Persea</taxon>
    </lineage>
</organism>